<name>A0A2M7LKJ6_9BACT</name>
<evidence type="ECO:0000259" key="8">
    <source>
        <dbReference type="PROSITE" id="PS51278"/>
    </source>
</evidence>
<dbReference type="EC" id="2.6.1.16" evidence="2"/>
<dbReference type="AlphaFoldDB" id="A0A2M7LKJ6"/>
<dbReference type="GO" id="GO:0006487">
    <property type="term" value="P:protein N-linked glycosylation"/>
    <property type="evidence" value="ECO:0007669"/>
    <property type="project" value="TreeGrafter"/>
</dbReference>
<dbReference type="InterPro" id="IPR035466">
    <property type="entry name" value="GlmS/AgaS_SIS"/>
</dbReference>
<dbReference type="GO" id="GO:0097367">
    <property type="term" value="F:carbohydrate derivative binding"/>
    <property type="evidence" value="ECO:0007669"/>
    <property type="project" value="InterPro"/>
</dbReference>
<dbReference type="PROSITE" id="PS51278">
    <property type="entry name" value="GATASE_TYPE_2"/>
    <property type="match status" value="1"/>
</dbReference>
<evidence type="ECO:0000313" key="11">
    <source>
        <dbReference type="Proteomes" id="UP000228500"/>
    </source>
</evidence>
<dbReference type="InterPro" id="IPR001347">
    <property type="entry name" value="SIS_dom"/>
</dbReference>
<dbReference type="GO" id="GO:0006002">
    <property type="term" value="P:fructose 6-phosphate metabolic process"/>
    <property type="evidence" value="ECO:0007669"/>
    <property type="project" value="TreeGrafter"/>
</dbReference>
<dbReference type="FunFam" id="3.60.20.10:FF:000006">
    <property type="entry name" value="Glutamine--fructose-6-phosphate aminotransferase [isomerizing]"/>
    <property type="match status" value="1"/>
</dbReference>
<dbReference type="CDD" id="cd00714">
    <property type="entry name" value="GFAT"/>
    <property type="match status" value="1"/>
</dbReference>
<accession>A0A2M7LKJ6</accession>
<dbReference type="InterPro" id="IPR047084">
    <property type="entry name" value="GFAT_N"/>
</dbReference>
<dbReference type="Pfam" id="PF01380">
    <property type="entry name" value="SIS"/>
    <property type="match status" value="2"/>
</dbReference>
<dbReference type="Proteomes" id="UP000228500">
    <property type="component" value="Unassembled WGS sequence"/>
</dbReference>
<dbReference type="NCBIfam" id="NF001484">
    <property type="entry name" value="PRK00331.1"/>
    <property type="match status" value="1"/>
</dbReference>
<feature type="domain" description="SIS" evidence="9">
    <location>
        <begin position="442"/>
        <end position="579"/>
    </location>
</feature>
<dbReference type="Gene3D" id="3.40.50.10490">
    <property type="entry name" value="Glucose-6-phosphate isomerase like protein, domain 1"/>
    <property type="match status" value="2"/>
</dbReference>
<sequence length="589" mass="64508">MCIYMCGIFGVINDKSNQASQTVLNGLKKLEYRGYDSWGIALKTEGSDEILIDKHIGKIGNAETALPSGVIAIGHTRWATHGGVTNANAHPHLDCSKRIAVIHNGIVENYQELESELRQKKHIFVSETDTEIIAHLIEEETKTQSLFQATLNAFKKLVGSNAIVVLDGKTGEVVVCRNGSPLVLGVTNDSTYIASDATALLDKTDTVYFMDDNEAVYIKKSYIELFSLNTEMGKKIKFKKIDWKAEAAEKGGFAHFALKEISEQKRTVPQVLVKKTKALEEVAQLIKIGYKPVLLACGSASYCGLAAQYIFADLDIEAINYGAYEYSPFAGLVNDKTLIFAISQSGETADTLLAVKEAKKKGAKIVSVINALGSSLERLSDYLLPVEAGPEIAVVSTKGFTAQLATFFALYSVIKKSDPQRFIHTFTEWIQNKNLHEIILNCAKGLLKSEHVYLIGKHINYPAVLEFALKLKETSYMHAEAFASGELKHGVLTLIQPETPCIVLTAKDSVLKEVVSSAIELKSRGGYIIGVGPTNNKAFDYFIETPDSGPLYSIFYNVVVGQLLGYYLGIGRGTDPDKPRNLAKSVTVK</sequence>
<evidence type="ECO:0000256" key="7">
    <source>
        <dbReference type="ARBA" id="ARBA00022962"/>
    </source>
</evidence>
<dbReference type="InterPro" id="IPR029055">
    <property type="entry name" value="Ntn_hydrolases_N"/>
</dbReference>
<dbReference type="Pfam" id="PF13522">
    <property type="entry name" value="GATase_6"/>
    <property type="match status" value="1"/>
</dbReference>
<comment type="catalytic activity">
    <reaction evidence="1">
        <text>D-fructose 6-phosphate + L-glutamine = D-glucosamine 6-phosphate + L-glutamate</text>
        <dbReference type="Rhea" id="RHEA:13237"/>
        <dbReference type="ChEBI" id="CHEBI:29985"/>
        <dbReference type="ChEBI" id="CHEBI:58359"/>
        <dbReference type="ChEBI" id="CHEBI:58725"/>
        <dbReference type="ChEBI" id="CHEBI:61527"/>
        <dbReference type="EC" id="2.6.1.16"/>
    </reaction>
</comment>
<dbReference type="GO" id="GO:0004360">
    <property type="term" value="F:glutamine-fructose-6-phosphate transaminase (isomerizing) activity"/>
    <property type="evidence" value="ECO:0007669"/>
    <property type="project" value="UniProtKB-EC"/>
</dbReference>
<feature type="domain" description="SIS" evidence="9">
    <location>
        <begin position="282"/>
        <end position="423"/>
    </location>
</feature>
<dbReference type="CDD" id="cd05009">
    <property type="entry name" value="SIS_GlmS_GlmD_2"/>
    <property type="match status" value="1"/>
</dbReference>
<evidence type="ECO:0000256" key="2">
    <source>
        <dbReference type="ARBA" id="ARBA00012916"/>
    </source>
</evidence>
<comment type="caution">
    <text evidence="10">The sequence shown here is derived from an EMBL/GenBank/DDBJ whole genome shotgun (WGS) entry which is preliminary data.</text>
</comment>
<dbReference type="NCBIfam" id="TIGR01135">
    <property type="entry name" value="glmS"/>
    <property type="match status" value="1"/>
</dbReference>
<dbReference type="SUPFAM" id="SSF53697">
    <property type="entry name" value="SIS domain"/>
    <property type="match status" value="1"/>
</dbReference>
<organism evidence="10 11">
    <name type="scientific">Candidatus Roizmanbacteria bacterium CG_4_10_14_3_um_filter_39_13</name>
    <dbReference type="NCBI Taxonomy" id="1974831"/>
    <lineage>
        <taxon>Bacteria</taxon>
        <taxon>Candidatus Roizmaniibacteriota</taxon>
    </lineage>
</organism>
<evidence type="ECO:0000256" key="1">
    <source>
        <dbReference type="ARBA" id="ARBA00001031"/>
    </source>
</evidence>
<dbReference type="Gene3D" id="3.60.20.10">
    <property type="entry name" value="Glutamine Phosphoribosylpyrophosphate, subunit 1, domain 1"/>
    <property type="match status" value="1"/>
</dbReference>
<dbReference type="SUPFAM" id="SSF56235">
    <property type="entry name" value="N-terminal nucleophile aminohydrolases (Ntn hydrolases)"/>
    <property type="match status" value="1"/>
</dbReference>
<evidence type="ECO:0000259" key="9">
    <source>
        <dbReference type="PROSITE" id="PS51464"/>
    </source>
</evidence>
<keyword evidence="4" id="KW-0032">Aminotransferase</keyword>
<keyword evidence="6" id="KW-0677">Repeat</keyword>
<gene>
    <name evidence="10" type="primary">glmS</name>
    <name evidence="10" type="ORF">COZ40_02425</name>
</gene>
<proteinExistence type="predicted"/>
<dbReference type="GO" id="GO:0006047">
    <property type="term" value="P:UDP-N-acetylglucosamine metabolic process"/>
    <property type="evidence" value="ECO:0007669"/>
    <property type="project" value="TreeGrafter"/>
</dbReference>
<dbReference type="CDD" id="cd05008">
    <property type="entry name" value="SIS_GlmS_GlmD_1"/>
    <property type="match status" value="1"/>
</dbReference>
<dbReference type="InterPro" id="IPR017932">
    <property type="entry name" value="GATase_2_dom"/>
</dbReference>
<evidence type="ECO:0000313" key="10">
    <source>
        <dbReference type="EMBL" id="PIX68601.1"/>
    </source>
</evidence>
<dbReference type="EMBL" id="PFJH01000099">
    <property type="protein sequence ID" value="PIX68601.1"/>
    <property type="molecule type" value="Genomic_DNA"/>
</dbReference>
<evidence type="ECO:0000256" key="5">
    <source>
        <dbReference type="ARBA" id="ARBA00022679"/>
    </source>
</evidence>
<dbReference type="InterPro" id="IPR005855">
    <property type="entry name" value="GFAT"/>
</dbReference>
<reference evidence="11" key="1">
    <citation type="submission" date="2017-09" db="EMBL/GenBank/DDBJ databases">
        <title>Depth-based differentiation of microbial function through sediment-hosted aquifers and enrichment of novel symbionts in the deep terrestrial subsurface.</title>
        <authorList>
            <person name="Probst A.J."/>
            <person name="Ladd B."/>
            <person name="Jarett J.K."/>
            <person name="Geller-Mcgrath D.E."/>
            <person name="Sieber C.M.K."/>
            <person name="Emerson J.B."/>
            <person name="Anantharaman K."/>
            <person name="Thomas B.C."/>
            <person name="Malmstrom R."/>
            <person name="Stieglmeier M."/>
            <person name="Klingl A."/>
            <person name="Woyke T."/>
            <person name="Ryan C.M."/>
            <person name="Banfield J.F."/>
        </authorList>
    </citation>
    <scope>NUCLEOTIDE SEQUENCE [LARGE SCALE GENOMIC DNA]</scope>
</reference>
<evidence type="ECO:0000256" key="3">
    <source>
        <dbReference type="ARBA" id="ARBA00016090"/>
    </source>
</evidence>
<keyword evidence="7" id="KW-0315">Glutamine amidotransferase</keyword>
<dbReference type="InterPro" id="IPR035490">
    <property type="entry name" value="GlmS/FrlB_SIS"/>
</dbReference>
<protein>
    <recommendedName>
        <fullName evidence="3">Glutamine--fructose-6-phosphate aminotransferase [isomerizing]</fullName>
        <ecNumber evidence="2">2.6.1.16</ecNumber>
    </recommendedName>
</protein>
<dbReference type="PANTHER" id="PTHR10937:SF0">
    <property type="entry name" value="GLUTAMINE--FRUCTOSE-6-PHOSPHATE TRANSAMINASE (ISOMERIZING)"/>
    <property type="match status" value="1"/>
</dbReference>
<dbReference type="PROSITE" id="PS51464">
    <property type="entry name" value="SIS"/>
    <property type="match status" value="2"/>
</dbReference>
<keyword evidence="5" id="KW-0808">Transferase</keyword>
<feature type="domain" description="Glutamine amidotransferase type-2" evidence="8">
    <location>
        <begin position="6"/>
        <end position="221"/>
    </location>
</feature>
<evidence type="ECO:0000256" key="4">
    <source>
        <dbReference type="ARBA" id="ARBA00022576"/>
    </source>
</evidence>
<dbReference type="PANTHER" id="PTHR10937">
    <property type="entry name" value="GLUCOSAMINE--FRUCTOSE-6-PHOSPHATE AMINOTRANSFERASE, ISOMERIZING"/>
    <property type="match status" value="1"/>
</dbReference>
<evidence type="ECO:0000256" key="6">
    <source>
        <dbReference type="ARBA" id="ARBA00022737"/>
    </source>
</evidence>
<dbReference type="InterPro" id="IPR046348">
    <property type="entry name" value="SIS_dom_sf"/>
</dbReference>